<dbReference type="EMBL" id="BAAAHH010000005">
    <property type="protein sequence ID" value="GAA0945817.1"/>
    <property type="molecule type" value="Genomic_DNA"/>
</dbReference>
<feature type="compositionally biased region" description="Pro residues" evidence="1">
    <location>
        <begin position="95"/>
        <end position="110"/>
    </location>
</feature>
<sequence length="254" mass="27323">MPRTPLEVGKQVQEAVNEQVRDLPLHAARLAMFGVGRTLLLTDRVTKDYKDLRGGELRPVLDRLLGDAERLTHKVGARLEGTPVGRVIELVAPKPAPVPEETPVARPPRPASSNGSGEISVGKPAKPASAKPASAATATVPPPAPAPEADRAEPVLAPEPVPAEPEELPAETLEIIETVVEEIIEPAPVATALTEADLPVPRYGELTHASLRARLRKLTAEQVEMLREYESAHAARPELITMYDNRLAKLAQQD</sequence>
<dbReference type="Pfam" id="PF26450">
    <property type="entry name" value="DUF8129"/>
    <property type="match status" value="1"/>
</dbReference>
<evidence type="ECO:0000313" key="4">
    <source>
        <dbReference type="Proteomes" id="UP001500665"/>
    </source>
</evidence>
<protein>
    <recommendedName>
        <fullName evidence="2">DUF8129 domain-containing protein</fullName>
    </recommendedName>
</protein>
<evidence type="ECO:0000256" key="1">
    <source>
        <dbReference type="SAM" id="MobiDB-lite"/>
    </source>
</evidence>
<feature type="domain" description="DUF8129" evidence="2">
    <location>
        <begin position="195"/>
        <end position="251"/>
    </location>
</feature>
<evidence type="ECO:0000259" key="2">
    <source>
        <dbReference type="Pfam" id="PF26450"/>
    </source>
</evidence>
<name>A0ABN1QPZ7_9ACTN</name>
<keyword evidence="4" id="KW-1185">Reference proteome</keyword>
<dbReference type="InterPro" id="IPR058442">
    <property type="entry name" value="DUF8129"/>
</dbReference>
<reference evidence="3 4" key="1">
    <citation type="journal article" date="2019" name="Int. J. Syst. Evol. Microbiol.">
        <title>The Global Catalogue of Microorganisms (GCM) 10K type strain sequencing project: providing services to taxonomists for standard genome sequencing and annotation.</title>
        <authorList>
            <consortium name="The Broad Institute Genomics Platform"/>
            <consortium name="The Broad Institute Genome Sequencing Center for Infectious Disease"/>
            <person name="Wu L."/>
            <person name="Ma J."/>
        </authorList>
    </citation>
    <scope>NUCLEOTIDE SEQUENCE [LARGE SCALE GENOMIC DNA]</scope>
    <source>
        <strain evidence="3 4">JCM 10696</strain>
    </source>
</reference>
<evidence type="ECO:0000313" key="3">
    <source>
        <dbReference type="EMBL" id="GAA0945817.1"/>
    </source>
</evidence>
<accession>A0ABN1QPZ7</accession>
<feature type="region of interest" description="Disordered" evidence="1">
    <location>
        <begin position="95"/>
        <end position="152"/>
    </location>
</feature>
<comment type="caution">
    <text evidence="3">The sequence shown here is derived from an EMBL/GenBank/DDBJ whole genome shotgun (WGS) entry which is preliminary data.</text>
</comment>
<gene>
    <name evidence="3" type="ORF">GCM10009550_19880</name>
</gene>
<organism evidence="3 4">
    <name type="scientific">Actinocorallia libanotica</name>
    <dbReference type="NCBI Taxonomy" id="46162"/>
    <lineage>
        <taxon>Bacteria</taxon>
        <taxon>Bacillati</taxon>
        <taxon>Actinomycetota</taxon>
        <taxon>Actinomycetes</taxon>
        <taxon>Streptosporangiales</taxon>
        <taxon>Thermomonosporaceae</taxon>
        <taxon>Actinocorallia</taxon>
    </lineage>
</organism>
<dbReference type="RefSeq" id="WP_344239099.1">
    <property type="nucleotide sequence ID" value="NZ_BAAAHH010000005.1"/>
</dbReference>
<proteinExistence type="predicted"/>
<feature type="compositionally biased region" description="Low complexity" evidence="1">
    <location>
        <begin position="124"/>
        <end position="139"/>
    </location>
</feature>
<dbReference type="Proteomes" id="UP001500665">
    <property type="component" value="Unassembled WGS sequence"/>
</dbReference>